<dbReference type="InterPro" id="IPR008279">
    <property type="entry name" value="PEP-util_enz_mobile_dom"/>
</dbReference>
<dbReference type="InterPro" id="IPR015813">
    <property type="entry name" value="Pyrv/PenolPyrv_kinase-like_dom"/>
</dbReference>
<dbReference type="OrthoDB" id="9765468at2"/>
<evidence type="ECO:0000256" key="7">
    <source>
        <dbReference type="ARBA" id="ARBA00022842"/>
    </source>
</evidence>
<dbReference type="SUPFAM" id="SSF51621">
    <property type="entry name" value="Phosphoenolpyruvate/pyruvate domain"/>
    <property type="match status" value="1"/>
</dbReference>
<dbReference type="InterPro" id="IPR036618">
    <property type="entry name" value="PtsI_HPr-bd_sf"/>
</dbReference>
<keyword evidence="13" id="KW-1185">Reference proteome</keyword>
<feature type="domain" description="PEP-utilising enzyme C-terminal" evidence="10">
    <location>
        <begin position="294"/>
        <end position="451"/>
    </location>
</feature>
<dbReference type="Gene3D" id="3.50.30.10">
    <property type="entry name" value="Phosphohistidine domain"/>
    <property type="match status" value="1"/>
</dbReference>
<feature type="domain" description="Phosphotransferase system enzyme I N-terminal" evidence="11">
    <location>
        <begin position="4"/>
        <end position="111"/>
    </location>
</feature>
<evidence type="ECO:0000259" key="10">
    <source>
        <dbReference type="Pfam" id="PF02896"/>
    </source>
</evidence>
<dbReference type="InterPro" id="IPR018274">
    <property type="entry name" value="PEP_util_AS"/>
</dbReference>
<dbReference type="InterPro" id="IPR036637">
    <property type="entry name" value="Phosphohistidine_dom_sf"/>
</dbReference>
<organism evidence="12 13">
    <name type="scientific">Anaerovirgula multivorans</name>
    <dbReference type="NCBI Taxonomy" id="312168"/>
    <lineage>
        <taxon>Bacteria</taxon>
        <taxon>Bacillati</taxon>
        <taxon>Bacillota</taxon>
        <taxon>Clostridia</taxon>
        <taxon>Peptostreptococcales</taxon>
        <taxon>Natronincolaceae</taxon>
        <taxon>Anaerovirgula</taxon>
    </lineage>
</organism>
<dbReference type="GO" id="GO:0016301">
    <property type="term" value="F:kinase activity"/>
    <property type="evidence" value="ECO:0007669"/>
    <property type="project" value="UniProtKB-KW"/>
</dbReference>
<keyword evidence="6" id="KW-0418">Kinase</keyword>
<dbReference type="Pfam" id="PF05524">
    <property type="entry name" value="PEP-utilisers_N"/>
    <property type="match status" value="1"/>
</dbReference>
<evidence type="ECO:0000256" key="1">
    <source>
        <dbReference type="ARBA" id="ARBA00001946"/>
    </source>
</evidence>
<evidence type="ECO:0000256" key="3">
    <source>
        <dbReference type="ARBA" id="ARBA00016544"/>
    </source>
</evidence>
<accession>A0A239IRX9</accession>
<dbReference type="RefSeq" id="WP_089284708.1">
    <property type="nucleotide sequence ID" value="NZ_FZOJ01000030.1"/>
</dbReference>
<dbReference type="PROSITE" id="PS00370">
    <property type="entry name" value="PEP_ENZYMES_PHOS_SITE"/>
    <property type="match status" value="1"/>
</dbReference>
<keyword evidence="4 12" id="KW-0808">Transferase</keyword>
<comment type="cofactor">
    <cofactor evidence="1">
        <name>Mg(2+)</name>
        <dbReference type="ChEBI" id="CHEBI:18420"/>
    </cofactor>
</comment>
<name>A0A239IRX9_9FIRM</name>
<keyword evidence="5" id="KW-0479">Metal-binding</keyword>
<dbReference type="GO" id="GO:0009401">
    <property type="term" value="P:phosphoenolpyruvate-dependent sugar phosphotransferase system"/>
    <property type="evidence" value="ECO:0007669"/>
    <property type="project" value="InterPro"/>
</dbReference>
<evidence type="ECO:0000256" key="2">
    <source>
        <dbReference type="ARBA" id="ARBA00007837"/>
    </source>
</evidence>
<gene>
    <name evidence="12" type="ORF">SAMN05446037_103011</name>
</gene>
<dbReference type="Proteomes" id="UP000198304">
    <property type="component" value="Unassembled WGS sequence"/>
</dbReference>
<evidence type="ECO:0000313" key="12">
    <source>
        <dbReference type="EMBL" id="SNS96132.1"/>
    </source>
</evidence>
<dbReference type="GO" id="GO:0046872">
    <property type="term" value="F:metal ion binding"/>
    <property type="evidence" value="ECO:0007669"/>
    <property type="project" value="UniProtKB-KW"/>
</dbReference>
<reference evidence="12 13" key="1">
    <citation type="submission" date="2017-06" db="EMBL/GenBank/DDBJ databases">
        <authorList>
            <person name="Kim H.J."/>
            <person name="Triplett B.A."/>
        </authorList>
    </citation>
    <scope>NUCLEOTIDE SEQUENCE [LARGE SCALE GENOMIC DNA]</scope>
    <source>
        <strain evidence="12 13">SCA</strain>
    </source>
</reference>
<evidence type="ECO:0000256" key="8">
    <source>
        <dbReference type="ARBA" id="ARBA00033235"/>
    </source>
</evidence>
<dbReference type="SUPFAM" id="SSF52009">
    <property type="entry name" value="Phosphohistidine domain"/>
    <property type="match status" value="1"/>
</dbReference>
<dbReference type="InterPro" id="IPR000121">
    <property type="entry name" value="PEP_util_C"/>
</dbReference>
<evidence type="ECO:0000259" key="9">
    <source>
        <dbReference type="Pfam" id="PF00391"/>
    </source>
</evidence>
<dbReference type="PANTHER" id="PTHR46244:SF3">
    <property type="entry name" value="PHOSPHOENOLPYRUVATE-PROTEIN PHOSPHOTRANSFERASE"/>
    <property type="match status" value="1"/>
</dbReference>
<dbReference type="Gene3D" id="3.20.20.60">
    <property type="entry name" value="Phosphoenolpyruvate-binding domains"/>
    <property type="match status" value="2"/>
</dbReference>
<evidence type="ECO:0000313" key="13">
    <source>
        <dbReference type="Proteomes" id="UP000198304"/>
    </source>
</evidence>
<keyword evidence="7" id="KW-0460">Magnesium</keyword>
<evidence type="ECO:0000256" key="4">
    <source>
        <dbReference type="ARBA" id="ARBA00022679"/>
    </source>
</evidence>
<evidence type="ECO:0000259" key="11">
    <source>
        <dbReference type="Pfam" id="PF05524"/>
    </source>
</evidence>
<feature type="domain" description="PEP-utilising enzyme mobile" evidence="9">
    <location>
        <begin position="136"/>
        <end position="207"/>
    </location>
</feature>
<evidence type="ECO:0000256" key="5">
    <source>
        <dbReference type="ARBA" id="ARBA00022723"/>
    </source>
</evidence>
<dbReference type="PANTHER" id="PTHR46244">
    <property type="entry name" value="PHOSPHOENOLPYRUVATE-PROTEIN PHOSPHOTRANSFERASE"/>
    <property type="match status" value="1"/>
</dbReference>
<dbReference type="Pfam" id="PF02896">
    <property type="entry name" value="PEP-utilizers_C"/>
    <property type="match status" value="1"/>
</dbReference>
<dbReference type="SUPFAM" id="SSF47831">
    <property type="entry name" value="Enzyme I of the PEP:sugar phosphotransferase system HPr-binding (sub)domain"/>
    <property type="match status" value="1"/>
</dbReference>
<dbReference type="EMBL" id="FZOJ01000030">
    <property type="protein sequence ID" value="SNS96132.1"/>
    <property type="molecule type" value="Genomic_DNA"/>
</dbReference>
<evidence type="ECO:0000256" key="6">
    <source>
        <dbReference type="ARBA" id="ARBA00022777"/>
    </source>
</evidence>
<proteinExistence type="inferred from homology"/>
<dbReference type="Gene3D" id="1.10.274.10">
    <property type="entry name" value="PtsI, HPr-binding domain"/>
    <property type="match status" value="1"/>
</dbReference>
<dbReference type="Pfam" id="PF00391">
    <property type="entry name" value="PEP-utilizers"/>
    <property type="match status" value="1"/>
</dbReference>
<dbReference type="InterPro" id="IPR050499">
    <property type="entry name" value="PEP-utilizing_PTS_enzyme"/>
</dbReference>
<dbReference type="AlphaFoldDB" id="A0A239IRX9"/>
<comment type="similarity">
    <text evidence="2">Belongs to the PEP-utilizing enzyme family.</text>
</comment>
<dbReference type="InterPro" id="IPR008731">
    <property type="entry name" value="PTS_EIN"/>
</dbReference>
<dbReference type="InterPro" id="IPR040442">
    <property type="entry name" value="Pyrv_kinase-like_dom_sf"/>
</dbReference>
<protein>
    <recommendedName>
        <fullName evidence="3">Phosphoenolpyruvate-protein phosphotransferase</fullName>
    </recommendedName>
    <alternativeName>
        <fullName evidence="8">Phosphotransferase system, enzyme I</fullName>
    </alternativeName>
</protein>
<sequence length="476" mass="53262">MIKKGIPASKGYAMGIVYIRSTTEIVAVNQEPTDLHREKQRLEEKTHDEIGKEEAAIFQSHMAMLEDPEFIAKAISMIEEHNIGAEKALKQVVDDYVEIFSQLEDSYLKERAADIKDVGLRVFRNLMGENDFQEELPENSVIVAHDLTPSDTAQLDKSKVTAFLTDIGGTTSHSAIMARTLEIPSIVGMENITTTVKPGDFIIVDGVEDVVFINCDEETKKIYEGKKKKFEEDQKQLKELIGRKTVTKLGKEVIVAANIGSPKDVDKALEMGAQGVGLFRTEFLYMDRDDFPTEEMNPFLGFRAIRLCLNHKDLFKTQLRAILKASAYGNIQIMFPMIASLEEFLEAKELLKNCMLQLNHEGQPYNEKIETGIMVEIPSAAIMAHKLAKHVDFFSIGFSIGTNDLIQYTLAADRMNENVSYLYNPMHPAVLKLIKMTIDAAHNEGKWCGICISPMAIPSEIMSPPSLCSIFSPSSL</sequence>